<evidence type="ECO:0000256" key="6">
    <source>
        <dbReference type="RuleBase" id="RU003930"/>
    </source>
</evidence>
<dbReference type="GO" id="GO:0003735">
    <property type="term" value="F:structural constituent of ribosome"/>
    <property type="evidence" value="ECO:0007669"/>
    <property type="project" value="InterPro"/>
</dbReference>
<proteinExistence type="inferred from homology"/>
<name>A0A1F4V4M7_UNCKA</name>
<dbReference type="InterPro" id="IPR031310">
    <property type="entry name" value="Ribosomal_uL5_N"/>
</dbReference>
<dbReference type="SUPFAM" id="SSF55282">
    <property type="entry name" value="RL5-like"/>
    <property type="match status" value="1"/>
</dbReference>
<keyword evidence="5" id="KW-0820">tRNA-binding</keyword>
<comment type="similarity">
    <text evidence="1 5 6">Belongs to the universal ribosomal protein uL5 family.</text>
</comment>
<dbReference type="GO" id="GO:1990904">
    <property type="term" value="C:ribonucleoprotein complex"/>
    <property type="evidence" value="ECO:0007669"/>
    <property type="project" value="UniProtKB-KW"/>
</dbReference>
<evidence type="ECO:0000256" key="2">
    <source>
        <dbReference type="ARBA" id="ARBA00022980"/>
    </source>
</evidence>
<evidence type="ECO:0000259" key="7">
    <source>
        <dbReference type="Pfam" id="PF00281"/>
    </source>
</evidence>
<comment type="subunit">
    <text evidence="5">Part of the 50S ribosomal subunit; part of the 5S rRNA/L5/L18/L25 subcomplex. Contacts the 5S rRNA and the P site tRNA. Forms a bridge to the 30S subunit in the 70S ribosome.</text>
</comment>
<sequence>MSIKDDFYNKIINDLKKELKVSSKMAVPTVKKIVVNVGVGKNRENKKFMEEVVGDIKAITGQKPSARRAKKSISNFKLRKGQLTGYTVTLRGRRMWDFYEKLVKIVFPRVKDFRGLKKDSFDGSGNYSIGVNDHTVFPEIDPNSITYAKTLEITINTSANDNNSGFKLLSALEMPFRK</sequence>
<dbReference type="Pfam" id="PF00673">
    <property type="entry name" value="Ribosomal_L5_C"/>
    <property type="match status" value="1"/>
</dbReference>
<gene>
    <name evidence="5" type="primary">rplE</name>
    <name evidence="9" type="ORF">A2982_01610</name>
</gene>
<dbReference type="InterPro" id="IPR031309">
    <property type="entry name" value="Ribosomal_uL5_C"/>
</dbReference>
<dbReference type="Proteomes" id="UP000178771">
    <property type="component" value="Unassembled WGS sequence"/>
</dbReference>
<evidence type="ECO:0000313" key="9">
    <source>
        <dbReference type="EMBL" id="OGC52165.1"/>
    </source>
</evidence>
<organism evidence="9 10">
    <name type="scientific">candidate division WWE3 bacterium RIFCSPLOWO2_01_FULL_39_13</name>
    <dbReference type="NCBI Taxonomy" id="1802624"/>
    <lineage>
        <taxon>Bacteria</taxon>
        <taxon>Katanobacteria</taxon>
    </lineage>
</organism>
<dbReference type="GO" id="GO:0006412">
    <property type="term" value="P:translation"/>
    <property type="evidence" value="ECO:0007669"/>
    <property type="project" value="UniProtKB-UniRule"/>
</dbReference>
<evidence type="ECO:0000256" key="4">
    <source>
        <dbReference type="ARBA" id="ARBA00035245"/>
    </source>
</evidence>
<comment type="caution">
    <text evidence="9">The sequence shown here is derived from an EMBL/GenBank/DDBJ whole genome shotgun (WGS) entry which is preliminary data.</text>
</comment>
<comment type="function">
    <text evidence="5">This is 1 of the proteins that bind and probably mediate the attachment of the 5S RNA into the large ribosomal subunit, where it forms part of the central protuberance. In the 70S ribosome it contacts protein S13 of the 30S subunit (bridge B1b), connecting the 2 subunits; this bridge is implicated in subunit movement. Contacts the P site tRNA; the 5S rRNA and some of its associated proteins might help stabilize positioning of ribosome-bound tRNAs.</text>
</comment>
<keyword evidence="5" id="KW-0694">RNA-binding</keyword>
<dbReference type="InterPro" id="IPR022803">
    <property type="entry name" value="Ribosomal_uL5_dom_sf"/>
</dbReference>
<dbReference type="InterPro" id="IPR020930">
    <property type="entry name" value="Ribosomal_uL5_bac-type"/>
</dbReference>
<keyword evidence="3 5" id="KW-0687">Ribonucleoprotein</keyword>
<keyword evidence="2 5" id="KW-0689">Ribosomal protein</keyword>
<feature type="domain" description="Large ribosomal subunit protein uL5 C-terminal" evidence="8">
    <location>
        <begin position="85"/>
        <end position="176"/>
    </location>
</feature>
<dbReference type="Gene3D" id="3.30.1440.10">
    <property type="match status" value="1"/>
</dbReference>
<reference evidence="9 10" key="1">
    <citation type="journal article" date="2016" name="Nat. Commun.">
        <title>Thousands of microbial genomes shed light on interconnected biogeochemical processes in an aquifer system.</title>
        <authorList>
            <person name="Anantharaman K."/>
            <person name="Brown C.T."/>
            <person name="Hug L.A."/>
            <person name="Sharon I."/>
            <person name="Castelle C.J."/>
            <person name="Probst A.J."/>
            <person name="Thomas B.C."/>
            <person name="Singh A."/>
            <person name="Wilkins M.J."/>
            <person name="Karaoz U."/>
            <person name="Brodie E.L."/>
            <person name="Williams K.H."/>
            <person name="Hubbard S.S."/>
            <person name="Banfield J.F."/>
        </authorList>
    </citation>
    <scope>NUCLEOTIDE SEQUENCE [LARGE SCALE GENOMIC DNA]</scope>
</reference>
<dbReference type="HAMAP" id="MF_01333_B">
    <property type="entry name" value="Ribosomal_uL5_B"/>
    <property type="match status" value="1"/>
</dbReference>
<evidence type="ECO:0000256" key="1">
    <source>
        <dbReference type="ARBA" id="ARBA00008553"/>
    </source>
</evidence>
<dbReference type="FunFam" id="3.30.1440.10:FF:000001">
    <property type="entry name" value="50S ribosomal protein L5"/>
    <property type="match status" value="1"/>
</dbReference>
<dbReference type="STRING" id="1802624.A2982_01610"/>
<dbReference type="NCBIfam" id="NF000585">
    <property type="entry name" value="PRK00010.1"/>
    <property type="match status" value="1"/>
</dbReference>
<accession>A0A1F4V4M7</accession>
<dbReference type="EMBL" id="MEVH01000005">
    <property type="protein sequence ID" value="OGC52165.1"/>
    <property type="molecule type" value="Genomic_DNA"/>
</dbReference>
<dbReference type="GO" id="GO:0005840">
    <property type="term" value="C:ribosome"/>
    <property type="evidence" value="ECO:0007669"/>
    <property type="project" value="UniProtKB-KW"/>
</dbReference>
<dbReference type="AlphaFoldDB" id="A0A1F4V4M7"/>
<evidence type="ECO:0000256" key="3">
    <source>
        <dbReference type="ARBA" id="ARBA00023274"/>
    </source>
</evidence>
<evidence type="ECO:0000259" key="8">
    <source>
        <dbReference type="Pfam" id="PF00673"/>
    </source>
</evidence>
<feature type="domain" description="Large ribosomal subunit protein uL5 N-terminal" evidence="7">
    <location>
        <begin position="24"/>
        <end position="79"/>
    </location>
</feature>
<evidence type="ECO:0000256" key="5">
    <source>
        <dbReference type="HAMAP-Rule" id="MF_01333"/>
    </source>
</evidence>
<dbReference type="GO" id="GO:0000049">
    <property type="term" value="F:tRNA binding"/>
    <property type="evidence" value="ECO:0007669"/>
    <property type="project" value="UniProtKB-UniRule"/>
</dbReference>
<dbReference type="GO" id="GO:0019843">
    <property type="term" value="F:rRNA binding"/>
    <property type="evidence" value="ECO:0007669"/>
    <property type="project" value="UniProtKB-UniRule"/>
</dbReference>
<protein>
    <recommendedName>
        <fullName evidence="4 5">Large ribosomal subunit protein uL5</fullName>
    </recommendedName>
</protein>
<dbReference type="PIRSF" id="PIRSF002161">
    <property type="entry name" value="Ribosomal_L5"/>
    <property type="match status" value="1"/>
</dbReference>
<dbReference type="Pfam" id="PF00281">
    <property type="entry name" value="Ribosomal_L5"/>
    <property type="match status" value="1"/>
</dbReference>
<dbReference type="InterPro" id="IPR002132">
    <property type="entry name" value="Ribosomal_uL5"/>
</dbReference>
<dbReference type="PANTHER" id="PTHR11994">
    <property type="entry name" value="60S RIBOSOMAL PROTEIN L11-RELATED"/>
    <property type="match status" value="1"/>
</dbReference>
<evidence type="ECO:0000313" key="10">
    <source>
        <dbReference type="Proteomes" id="UP000178771"/>
    </source>
</evidence>
<keyword evidence="5" id="KW-0699">rRNA-binding</keyword>